<evidence type="ECO:0000313" key="6">
    <source>
        <dbReference type="Proteomes" id="UP001152622"/>
    </source>
</evidence>
<feature type="region of interest" description="Disordered" evidence="4">
    <location>
        <begin position="1"/>
        <end position="52"/>
    </location>
</feature>
<gene>
    <name evidence="5" type="ORF">SKAU_G00152340</name>
</gene>
<feature type="region of interest" description="Disordered" evidence="4">
    <location>
        <begin position="354"/>
        <end position="422"/>
    </location>
</feature>
<dbReference type="InterPro" id="IPR002110">
    <property type="entry name" value="Ankyrin_rpt"/>
</dbReference>
<reference evidence="5" key="1">
    <citation type="journal article" date="2023" name="Science">
        <title>Genome structures resolve the early diversification of teleost fishes.</title>
        <authorList>
            <person name="Parey E."/>
            <person name="Louis A."/>
            <person name="Montfort J."/>
            <person name="Bouchez O."/>
            <person name="Roques C."/>
            <person name="Iampietro C."/>
            <person name="Lluch J."/>
            <person name="Castinel A."/>
            <person name="Donnadieu C."/>
            <person name="Desvignes T."/>
            <person name="Floi Bucao C."/>
            <person name="Jouanno E."/>
            <person name="Wen M."/>
            <person name="Mejri S."/>
            <person name="Dirks R."/>
            <person name="Jansen H."/>
            <person name="Henkel C."/>
            <person name="Chen W.J."/>
            <person name="Zahm M."/>
            <person name="Cabau C."/>
            <person name="Klopp C."/>
            <person name="Thompson A.W."/>
            <person name="Robinson-Rechavi M."/>
            <person name="Braasch I."/>
            <person name="Lecointre G."/>
            <person name="Bobe J."/>
            <person name="Postlethwait J.H."/>
            <person name="Berthelot C."/>
            <person name="Roest Crollius H."/>
            <person name="Guiguen Y."/>
        </authorList>
    </citation>
    <scope>NUCLEOTIDE SEQUENCE</scope>
    <source>
        <strain evidence="5">WJC10195</strain>
    </source>
</reference>
<proteinExistence type="predicted"/>
<keyword evidence="6" id="KW-1185">Reference proteome</keyword>
<dbReference type="PANTHER" id="PTHR24173:SF29">
    <property type="entry name" value="PHOTORECEPTOR ANKYRIN REPEAT PROTEIN"/>
    <property type="match status" value="1"/>
</dbReference>
<dbReference type="EMBL" id="JAINUF010000005">
    <property type="protein sequence ID" value="KAJ8358709.1"/>
    <property type="molecule type" value="Genomic_DNA"/>
</dbReference>
<keyword evidence="1" id="KW-0677">Repeat</keyword>
<protein>
    <submittedName>
        <fullName evidence="5">Uncharacterized protein</fullName>
    </submittedName>
</protein>
<evidence type="ECO:0000256" key="4">
    <source>
        <dbReference type="SAM" id="MobiDB-lite"/>
    </source>
</evidence>
<dbReference type="InterPro" id="IPR036770">
    <property type="entry name" value="Ankyrin_rpt-contain_sf"/>
</dbReference>
<dbReference type="PROSITE" id="PS50297">
    <property type="entry name" value="ANK_REP_REGION"/>
    <property type="match status" value="2"/>
</dbReference>
<sequence>MAAVREARVVDDPYLGTGPDEDASEASASGRDSDSESVLSDDSVLPDYEREERRGSRAAATLYEACAWNQAHSLRAILDRGVAQAEVMELDANGWNGLMVAVSKGFVDIVTGLHHCPFLDINHQDNDGNTALMIAAQAGYITILNYILNYYAGVDTEVRDSRGFTALIKAAMQGRDDCVAALVMAGADLNTMDTARGAFGDAYIPEWPELQELVAKSAAAKTHGERIAQRLKSTFAFSLPHDPRDGGVLDHMVRMTTGLRSPLVCTGCRPLCPTSPPEAGKRRPAVPELTRRHPGTALEGGPVRHSASASADSAFSEAAACCADVERRGSVMSLASNGVRGFIPRAMARHNSVFPSGCIPHIRVTRSGEPTPKKEKKKQLSGRHLEPPTWEYKVIKEERKKKKAEMEKAEQDSKKRKKSKRK</sequence>
<feature type="compositionally biased region" description="Basic and acidic residues" evidence="4">
    <location>
        <begin position="1"/>
        <end position="11"/>
    </location>
</feature>
<evidence type="ECO:0000256" key="1">
    <source>
        <dbReference type="ARBA" id="ARBA00022737"/>
    </source>
</evidence>
<accession>A0A9Q1IWT3</accession>
<evidence type="ECO:0000256" key="3">
    <source>
        <dbReference type="PROSITE-ProRule" id="PRU00023"/>
    </source>
</evidence>
<dbReference type="SUPFAM" id="SSF48403">
    <property type="entry name" value="Ankyrin repeat"/>
    <property type="match status" value="1"/>
</dbReference>
<dbReference type="AlphaFoldDB" id="A0A9Q1IWT3"/>
<feature type="repeat" description="ANK" evidence="3">
    <location>
        <begin position="127"/>
        <end position="159"/>
    </location>
</feature>
<dbReference type="Gene3D" id="1.25.40.20">
    <property type="entry name" value="Ankyrin repeat-containing domain"/>
    <property type="match status" value="1"/>
</dbReference>
<name>A0A9Q1IWT3_SYNKA</name>
<dbReference type="SMART" id="SM00248">
    <property type="entry name" value="ANK"/>
    <property type="match status" value="4"/>
</dbReference>
<dbReference type="Pfam" id="PF12796">
    <property type="entry name" value="Ank_2"/>
    <property type="match status" value="1"/>
</dbReference>
<feature type="compositionally biased region" description="Low complexity" evidence="4">
    <location>
        <begin position="36"/>
        <end position="46"/>
    </location>
</feature>
<dbReference type="PANTHER" id="PTHR24173">
    <property type="entry name" value="ANKYRIN REPEAT CONTAINING"/>
    <property type="match status" value="1"/>
</dbReference>
<dbReference type="PROSITE" id="PS50088">
    <property type="entry name" value="ANK_REPEAT"/>
    <property type="match status" value="2"/>
</dbReference>
<organism evidence="5 6">
    <name type="scientific">Synaphobranchus kaupii</name>
    <name type="common">Kaup's arrowtooth eel</name>
    <dbReference type="NCBI Taxonomy" id="118154"/>
    <lineage>
        <taxon>Eukaryota</taxon>
        <taxon>Metazoa</taxon>
        <taxon>Chordata</taxon>
        <taxon>Craniata</taxon>
        <taxon>Vertebrata</taxon>
        <taxon>Euteleostomi</taxon>
        <taxon>Actinopterygii</taxon>
        <taxon>Neopterygii</taxon>
        <taxon>Teleostei</taxon>
        <taxon>Anguilliformes</taxon>
        <taxon>Synaphobranchidae</taxon>
        <taxon>Synaphobranchus</taxon>
    </lineage>
</organism>
<evidence type="ECO:0000256" key="2">
    <source>
        <dbReference type="ARBA" id="ARBA00023043"/>
    </source>
</evidence>
<feature type="compositionally biased region" description="Basic and acidic residues" evidence="4">
    <location>
        <begin position="393"/>
        <end position="413"/>
    </location>
</feature>
<comment type="caution">
    <text evidence="5">The sequence shown here is derived from an EMBL/GenBank/DDBJ whole genome shotgun (WGS) entry which is preliminary data.</text>
</comment>
<dbReference type="OrthoDB" id="10057496at2759"/>
<feature type="repeat" description="ANK" evidence="3">
    <location>
        <begin position="162"/>
        <end position="194"/>
    </location>
</feature>
<keyword evidence="2 3" id="KW-0040">ANK repeat</keyword>
<dbReference type="Proteomes" id="UP001152622">
    <property type="component" value="Chromosome 5"/>
</dbReference>
<evidence type="ECO:0000313" key="5">
    <source>
        <dbReference type="EMBL" id="KAJ8358709.1"/>
    </source>
</evidence>